<protein>
    <submittedName>
        <fullName evidence="1">Uncharacterized protein</fullName>
    </submittedName>
</protein>
<reference evidence="1 2" key="1">
    <citation type="journal article" date="2018" name="Front. Plant Sci.">
        <title>Red Clover (Trifolium pratense) and Zigzag Clover (T. medium) - A Picture of Genomic Similarities and Differences.</title>
        <authorList>
            <person name="Dluhosova J."/>
            <person name="Istvanek J."/>
            <person name="Nedelnik J."/>
            <person name="Repkova J."/>
        </authorList>
    </citation>
    <scope>NUCLEOTIDE SEQUENCE [LARGE SCALE GENOMIC DNA]</scope>
    <source>
        <strain evidence="2">cv. 10/8</strain>
        <tissue evidence="1">Leaf</tissue>
    </source>
</reference>
<sequence length="32" mass="3787">MHLLLFVEGVAYISFPRDIAFYTAFLGTYFHF</sequence>
<name>A0A392UC69_9FABA</name>
<feature type="non-terminal residue" evidence="1">
    <location>
        <position position="32"/>
    </location>
</feature>
<dbReference type="Proteomes" id="UP000265520">
    <property type="component" value="Unassembled WGS sequence"/>
</dbReference>
<dbReference type="AlphaFoldDB" id="A0A392UC69"/>
<organism evidence="1 2">
    <name type="scientific">Trifolium medium</name>
    <dbReference type="NCBI Taxonomy" id="97028"/>
    <lineage>
        <taxon>Eukaryota</taxon>
        <taxon>Viridiplantae</taxon>
        <taxon>Streptophyta</taxon>
        <taxon>Embryophyta</taxon>
        <taxon>Tracheophyta</taxon>
        <taxon>Spermatophyta</taxon>
        <taxon>Magnoliopsida</taxon>
        <taxon>eudicotyledons</taxon>
        <taxon>Gunneridae</taxon>
        <taxon>Pentapetalae</taxon>
        <taxon>rosids</taxon>
        <taxon>fabids</taxon>
        <taxon>Fabales</taxon>
        <taxon>Fabaceae</taxon>
        <taxon>Papilionoideae</taxon>
        <taxon>50 kb inversion clade</taxon>
        <taxon>NPAAA clade</taxon>
        <taxon>Hologalegina</taxon>
        <taxon>IRL clade</taxon>
        <taxon>Trifolieae</taxon>
        <taxon>Trifolium</taxon>
    </lineage>
</organism>
<evidence type="ECO:0000313" key="1">
    <source>
        <dbReference type="EMBL" id="MCI71002.1"/>
    </source>
</evidence>
<keyword evidence="2" id="KW-1185">Reference proteome</keyword>
<evidence type="ECO:0000313" key="2">
    <source>
        <dbReference type="Proteomes" id="UP000265520"/>
    </source>
</evidence>
<proteinExistence type="predicted"/>
<accession>A0A392UC69</accession>
<comment type="caution">
    <text evidence="1">The sequence shown here is derived from an EMBL/GenBank/DDBJ whole genome shotgun (WGS) entry which is preliminary data.</text>
</comment>
<dbReference type="EMBL" id="LXQA010787353">
    <property type="protein sequence ID" value="MCI71002.1"/>
    <property type="molecule type" value="Genomic_DNA"/>
</dbReference>